<gene>
    <name evidence="2" type="ORF">M378DRAFT_82199</name>
</gene>
<dbReference type="InParanoid" id="A0A0C2SEZ9"/>
<protein>
    <submittedName>
        <fullName evidence="2">Uncharacterized protein</fullName>
    </submittedName>
</protein>
<keyword evidence="3" id="KW-1185">Reference proteome</keyword>
<evidence type="ECO:0000256" key="1">
    <source>
        <dbReference type="SAM" id="MobiDB-lite"/>
    </source>
</evidence>
<accession>A0A0C2SEZ9</accession>
<evidence type="ECO:0000313" key="3">
    <source>
        <dbReference type="Proteomes" id="UP000054549"/>
    </source>
</evidence>
<feature type="region of interest" description="Disordered" evidence="1">
    <location>
        <begin position="272"/>
        <end position="292"/>
    </location>
</feature>
<dbReference type="EMBL" id="KN818281">
    <property type="protein sequence ID" value="KIL61635.1"/>
    <property type="molecule type" value="Genomic_DNA"/>
</dbReference>
<organism evidence="2 3">
    <name type="scientific">Amanita muscaria (strain Koide BX008)</name>
    <dbReference type="NCBI Taxonomy" id="946122"/>
    <lineage>
        <taxon>Eukaryota</taxon>
        <taxon>Fungi</taxon>
        <taxon>Dikarya</taxon>
        <taxon>Basidiomycota</taxon>
        <taxon>Agaricomycotina</taxon>
        <taxon>Agaricomycetes</taxon>
        <taxon>Agaricomycetidae</taxon>
        <taxon>Agaricales</taxon>
        <taxon>Pluteineae</taxon>
        <taxon>Amanitaceae</taxon>
        <taxon>Amanita</taxon>
    </lineage>
</organism>
<sequence length="292" mass="32975">VTQWEIDFENLYYQRRVDRLHLVRPCLHALLHVAPETRRCGPLNLVAQWVLENTIGNLGREVCQHSNPFMNLSQRGLLRAQTNALKAVVPELDLAPPLTRNAQPIGNGYVLLTARDDKDHTITDVMQIRALIKFFTKNGEPERIRLGGTFSLQRWSRLKLPNGQTARSAWKEIENEMMRSSRNIKVPGQNRTLAMVSRYSDPDEDLLKESSDTLHVVSYEGTEALHVIDAKSICSVVAMVPFILSSSEKQNPIICEQCANCFFIGEKPFLDFTSSTTDPSPNGDNEAQSDEE</sequence>
<dbReference type="STRING" id="946122.A0A0C2SEZ9"/>
<dbReference type="OrthoDB" id="2669721at2759"/>
<feature type="non-terminal residue" evidence="2">
    <location>
        <position position="1"/>
    </location>
</feature>
<evidence type="ECO:0000313" key="2">
    <source>
        <dbReference type="EMBL" id="KIL61635.1"/>
    </source>
</evidence>
<feature type="compositionally biased region" description="Polar residues" evidence="1">
    <location>
        <begin position="272"/>
        <end position="286"/>
    </location>
</feature>
<dbReference type="AlphaFoldDB" id="A0A0C2SEZ9"/>
<name>A0A0C2SEZ9_AMAMK</name>
<reference evidence="2 3" key="1">
    <citation type="submission" date="2014-04" db="EMBL/GenBank/DDBJ databases">
        <title>Evolutionary Origins and Diversification of the Mycorrhizal Mutualists.</title>
        <authorList>
            <consortium name="DOE Joint Genome Institute"/>
            <consortium name="Mycorrhizal Genomics Consortium"/>
            <person name="Kohler A."/>
            <person name="Kuo A."/>
            <person name="Nagy L.G."/>
            <person name="Floudas D."/>
            <person name="Copeland A."/>
            <person name="Barry K.W."/>
            <person name="Cichocki N."/>
            <person name="Veneault-Fourrey C."/>
            <person name="LaButti K."/>
            <person name="Lindquist E.A."/>
            <person name="Lipzen A."/>
            <person name="Lundell T."/>
            <person name="Morin E."/>
            <person name="Murat C."/>
            <person name="Riley R."/>
            <person name="Ohm R."/>
            <person name="Sun H."/>
            <person name="Tunlid A."/>
            <person name="Henrissat B."/>
            <person name="Grigoriev I.V."/>
            <person name="Hibbett D.S."/>
            <person name="Martin F."/>
        </authorList>
    </citation>
    <scope>NUCLEOTIDE SEQUENCE [LARGE SCALE GENOMIC DNA]</scope>
    <source>
        <strain evidence="2 3">Koide BX008</strain>
    </source>
</reference>
<dbReference type="HOGENOM" id="CLU_047287_0_0_1"/>
<dbReference type="Proteomes" id="UP000054549">
    <property type="component" value="Unassembled WGS sequence"/>
</dbReference>
<proteinExistence type="predicted"/>